<gene>
    <name evidence="1" type="ORF">Gotri_023721</name>
</gene>
<keyword evidence="2" id="KW-1185">Reference proteome</keyword>
<organism evidence="1 2">
    <name type="scientific">Gossypium trilobum</name>
    <dbReference type="NCBI Taxonomy" id="34281"/>
    <lineage>
        <taxon>Eukaryota</taxon>
        <taxon>Viridiplantae</taxon>
        <taxon>Streptophyta</taxon>
        <taxon>Embryophyta</taxon>
        <taxon>Tracheophyta</taxon>
        <taxon>Spermatophyta</taxon>
        <taxon>Magnoliopsida</taxon>
        <taxon>eudicotyledons</taxon>
        <taxon>Gunneridae</taxon>
        <taxon>Pentapetalae</taxon>
        <taxon>rosids</taxon>
        <taxon>malvids</taxon>
        <taxon>Malvales</taxon>
        <taxon>Malvaceae</taxon>
        <taxon>Malvoideae</taxon>
        <taxon>Gossypium</taxon>
    </lineage>
</organism>
<evidence type="ECO:0000313" key="1">
    <source>
        <dbReference type="EMBL" id="MBA0761017.1"/>
    </source>
</evidence>
<sequence length="19" mass="2154">MVWLGLTKVLQPFGGSWMC</sequence>
<reference evidence="1 2" key="1">
    <citation type="journal article" date="2019" name="Genome Biol. Evol.">
        <title>Insights into the evolution of the New World diploid cottons (Gossypium, subgenus Houzingenia) based on genome sequencing.</title>
        <authorList>
            <person name="Grover C.E."/>
            <person name="Arick M.A. 2nd"/>
            <person name="Thrash A."/>
            <person name="Conover J.L."/>
            <person name="Sanders W.S."/>
            <person name="Peterson D.G."/>
            <person name="Frelichowski J.E."/>
            <person name="Scheffler J.A."/>
            <person name="Scheffler B.E."/>
            <person name="Wendel J.F."/>
        </authorList>
    </citation>
    <scope>NUCLEOTIDE SEQUENCE [LARGE SCALE GENOMIC DNA]</scope>
    <source>
        <strain evidence="1">8</strain>
        <tissue evidence="1">Leaf</tissue>
    </source>
</reference>
<dbReference type="EMBL" id="JABEZW010000003">
    <property type="protein sequence ID" value="MBA0761017.1"/>
    <property type="molecule type" value="Genomic_DNA"/>
</dbReference>
<protein>
    <submittedName>
        <fullName evidence="1">Uncharacterized protein</fullName>
    </submittedName>
</protein>
<name>A0A7J9DK06_9ROSI</name>
<dbReference type="Proteomes" id="UP000593568">
    <property type="component" value="Unassembled WGS sequence"/>
</dbReference>
<evidence type="ECO:0000313" key="2">
    <source>
        <dbReference type="Proteomes" id="UP000593568"/>
    </source>
</evidence>
<comment type="caution">
    <text evidence="1">The sequence shown here is derived from an EMBL/GenBank/DDBJ whole genome shotgun (WGS) entry which is preliminary data.</text>
</comment>
<accession>A0A7J9DK06</accession>
<proteinExistence type="predicted"/>
<dbReference type="AlphaFoldDB" id="A0A7J9DK06"/>